<dbReference type="Proteomes" id="UP001163321">
    <property type="component" value="Chromosome 1"/>
</dbReference>
<evidence type="ECO:0000313" key="2">
    <source>
        <dbReference type="Proteomes" id="UP001163321"/>
    </source>
</evidence>
<evidence type="ECO:0000313" key="1">
    <source>
        <dbReference type="EMBL" id="KAI9921766.1"/>
    </source>
</evidence>
<proteinExistence type="predicted"/>
<sequence length="77" mass="8267">MVVTEEDIAKGYSTWEEKVKRVYPDFERLDHIMVERVADNPPPDATADEAASILIFGSAPNTGGEGVADAVGSDVES</sequence>
<comment type="caution">
    <text evidence="1">The sequence shown here is derived from an EMBL/GenBank/DDBJ whole genome shotgun (WGS) entry which is preliminary data.</text>
</comment>
<reference evidence="1 2" key="1">
    <citation type="journal article" date="2022" name="bioRxiv">
        <title>The genome of the oomycete Peronosclerospora sorghi, a cosmopolitan pathogen of maize and sorghum, is inflated with dispersed pseudogenes.</title>
        <authorList>
            <person name="Fletcher K."/>
            <person name="Martin F."/>
            <person name="Isakeit T."/>
            <person name="Cavanaugh K."/>
            <person name="Magill C."/>
            <person name="Michelmore R."/>
        </authorList>
    </citation>
    <scope>NUCLEOTIDE SEQUENCE [LARGE SCALE GENOMIC DNA]</scope>
    <source>
        <strain evidence="1">P6</strain>
    </source>
</reference>
<accession>A0ACC0WUY0</accession>
<protein>
    <submittedName>
        <fullName evidence="1">Uncharacterized protein</fullName>
    </submittedName>
</protein>
<gene>
    <name evidence="1" type="ORF">PsorP6_001885</name>
</gene>
<dbReference type="EMBL" id="CM047580">
    <property type="protein sequence ID" value="KAI9921766.1"/>
    <property type="molecule type" value="Genomic_DNA"/>
</dbReference>
<keyword evidence="2" id="KW-1185">Reference proteome</keyword>
<organism evidence="1 2">
    <name type="scientific">Peronosclerospora sorghi</name>
    <dbReference type="NCBI Taxonomy" id="230839"/>
    <lineage>
        <taxon>Eukaryota</taxon>
        <taxon>Sar</taxon>
        <taxon>Stramenopiles</taxon>
        <taxon>Oomycota</taxon>
        <taxon>Peronosporomycetes</taxon>
        <taxon>Peronosporales</taxon>
        <taxon>Peronosporaceae</taxon>
        <taxon>Peronosclerospora</taxon>
    </lineage>
</organism>
<name>A0ACC0WUY0_9STRA</name>